<dbReference type="Proteomes" id="UP000076587">
    <property type="component" value="Unassembled WGS sequence"/>
</dbReference>
<organism evidence="2 3">
    <name type="scientific">Pseudoalteromonas luteoviolacea NCIMB 1942</name>
    <dbReference type="NCBI Taxonomy" id="1365253"/>
    <lineage>
        <taxon>Bacteria</taxon>
        <taxon>Pseudomonadati</taxon>
        <taxon>Pseudomonadota</taxon>
        <taxon>Gammaproteobacteria</taxon>
        <taxon>Alteromonadales</taxon>
        <taxon>Pseudoalteromonadaceae</taxon>
        <taxon>Pseudoalteromonas</taxon>
    </lineage>
</organism>
<proteinExistence type="predicted"/>
<dbReference type="OrthoDB" id="6302612at2"/>
<dbReference type="AlphaFoldDB" id="A0A167BC79"/>
<name>A0A167BC79_9GAMM</name>
<reference evidence="2 3" key="1">
    <citation type="submission" date="2013-07" db="EMBL/GenBank/DDBJ databases">
        <title>Comparative Genomic and Metabolomic Analysis of Twelve Strains of Pseudoalteromonas luteoviolacea.</title>
        <authorList>
            <person name="Vynne N.G."/>
            <person name="Mansson M."/>
            <person name="Gram L."/>
        </authorList>
    </citation>
    <scope>NUCLEOTIDE SEQUENCE [LARGE SCALE GENOMIC DNA]</scope>
    <source>
        <strain evidence="2 3">NCIMB 1942</strain>
    </source>
</reference>
<accession>A0A167BC79</accession>
<dbReference type="PATRIC" id="fig|1365253.3.peg.3069"/>
<protein>
    <submittedName>
        <fullName evidence="2">Uncharacterized protein</fullName>
    </submittedName>
</protein>
<evidence type="ECO:0000313" key="2">
    <source>
        <dbReference type="EMBL" id="KZN46365.1"/>
    </source>
</evidence>
<gene>
    <name evidence="2" type="ORF">N482_12740</name>
</gene>
<keyword evidence="1" id="KW-0732">Signal</keyword>
<evidence type="ECO:0000256" key="1">
    <source>
        <dbReference type="SAM" id="SignalP"/>
    </source>
</evidence>
<feature type="signal peptide" evidence="1">
    <location>
        <begin position="1"/>
        <end position="29"/>
    </location>
</feature>
<dbReference type="EMBL" id="AUXT01000171">
    <property type="protein sequence ID" value="KZN46365.1"/>
    <property type="molecule type" value="Genomic_DNA"/>
</dbReference>
<dbReference type="RefSeq" id="WP_063377620.1">
    <property type="nucleotide sequence ID" value="NZ_AUXT01000171.1"/>
</dbReference>
<comment type="caution">
    <text evidence="2">The sequence shown here is derived from an EMBL/GenBank/DDBJ whole genome shotgun (WGS) entry which is preliminary data.</text>
</comment>
<sequence>MIIMKIKPINTLLLFAMLLLGSVSASVFAKHTTHIQGHYFLVDHDVVNQAYKLTFRPNKQAILFSDVKVTGQWQWQPEQQIHIQLNQPLTQYELLMAENETHIYQLTALTVNTQNLGQDTHYTQHIQVWHKEAQRVLRTFTQVNNAKLVQQRQLQKWQTQLVNKTWEIEYIDEVTHAEVSWFKAASTASVTFNEDGTGTIQHWDNTQSELIWKMRGKKLILHYQSGDTPIKYVLSVVDYIDDIGLRFVAKQVDKTAKKARWIHGLMVEKQDVVLTHEQVVGQWHAFGRYHDYYPDQVAVANIAHTASKWSIDSMGQLYREKLDHPELGTVLRCPDNSCYVSCQFYYELLAKKGNTLYVNFYFYSEFYPQGPLKMQGKRIIQVEVRDQLGVEEFSDSFLGYTNMTLESDGSSAPYFFSMMPTPDGQTVSEVTSPEGTGTFAVVEGKLYTSINEQEVIYEITKFRRDGIEVCYYPAGESCRTGSSAVFKFSHDAGPFIED</sequence>
<feature type="chain" id="PRO_5007884145" evidence="1">
    <location>
        <begin position="30"/>
        <end position="498"/>
    </location>
</feature>
<evidence type="ECO:0000313" key="3">
    <source>
        <dbReference type="Proteomes" id="UP000076587"/>
    </source>
</evidence>